<gene>
    <name evidence="7" type="ORF">VJJ08_03610</name>
</gene>
<evidence type="ECO:0000256" key="4">
    <source>
        <dbReference type="ARBA" id="ARBA00023136"/>
    </source>
</evidence>
<dbReference type="EMBL" id="JAYKBW010000003">
    <property type="protein sequence ID" value="MEB3074388.1"/>
    <property type="molecule type" value="Genomic_DNA"/>
</dbReference>
<feature type="transmembrane region" description="Helical" evidence="5">
    <location>
        <begin position="110"/>
        <end position="133"/>
    </location>
</feature>
<keyword evidence="8" id="KW-1185">Reference proteome</keyword>
<organism evidence="7 8">
    <name type="scientific">Capnocytophaga gingivalis</name>
    <dbReference type="NCBI Taxonomy" id="1017"/>
    <lineage>
        <taxon>Bacteria</taxon>
        <taxon>Pseudomonadati</taxon>
        <taxon>Bacteroidota</taxon>
        <taxon>Flavobacteriia</taxon>
        <taxon>Flavobacteriales</taxon>
        <taxon>Flavobacteriaceae</taxon>
        <taxon>Capnocytophaga</taxon>
    </lineage>
</organism>
<evidence type="ECO:0000256" key="1">
    <source>
        <dbReference type="ARBA" id="ARBA00004141"/>
    </source>
</evidence>
<feature type="domain" description="RDD" evidence="6">
    <location>
        <begin position="19"/>
        <end position="147"/>
    </location>
</feature>
<name>A0ABU5Z613_9FLAO</name>
<dbReference type="PANTHER" id="PTHR38480:SF1">
    <property type="entry name" value="SLR0254 PROTEIN"/>
    <property type="match status" value="1"/>
</dbReference>
<comment type="subcellular location">
    <subcellularLocation>
        <location evidence="1">Membrane</location>
        <topology evidence="1">Multi-pass membrane protein</topology>
    </subcellularLocation>
</comment>
<feature type="transmembrane region" description="Helical" evidence="5">
    <location>
        <begin position="25"/>
        <end position="46"/>
    </location>
</feature>
<protein>
    <submittedName>
        <fullName evidence="7">RDD family protein</fullName>
    </submittedName>
</protein>
<reference evidence="7 8" key="1">
    <citation type="submission" date="2023-12" db="EMBL/GenBank/DDBJ databases">
        <title>Genomic sequences of Capnocytophaga and Parvimonas strains.</title>
        <authorList>
            <person name="Watt R.M."/>
            <person name="Wang M."/>
            <person name="Yang T."/>
            <person name="Tong W.M."/>
        </authorList>
    </citation>
    <scope>NUCLEOTIDE SEQUENCE [LARGE SCALE GENOMIC DNA]</scope>
    <source>
        <strain evidence="7 8">CCUG 13096</strain>
    </source>
</reference>
<dbReference type="RefSeq" id="WP_323982791.1">
    <property type="nucleotide sequence ID" value="NZ_JAYKBW010000003.1"/>
</dbReference>
<keyword evidence="4 5" id="KW-0472">Membrane</keyword>
<comment type="caution">
    <text evidence="7">The sequence shown here is derived from an EMBL/GenBank/DDBJ whole genome shotgun (WGS) entry which is preliminary data.</text>
</comment>
<evidence type="ECO:0000259" key="6">
    <source>
        <dbReference type="Pfam" id="PF06271"/>
    </source>
</evidence>
<evidence type="ECO:0000313" key="7">
    <source>
        <dbReference type="EMBL" id="MEB3074388.1"/>
    </source>
</evidence>
<evidence type="ECO:0000313" key="8">
    <source>
        <dbReference type="Proteomes" id="UP001311730"/>
    </source>
</evidence>
<keyword evidence="3 5" id="KW-1133">Transmembrane helix</keyword>
<evidence type="ECO:0000256" key="2">
    <source>
        <dbReference type="ARBA" id="ARBA00022692"/>
    </source>
</evidence>
<keyword evidence="2 5" id="KW-0812">Transmembrane</keyword>
<evidence type="ECO:0000256" key="5">
    <source>
        <dbReference type="SAM" id="Phobius"/>
    </source>
</evidence>
<proteinExistence type="predicted"/>
<evidence type="ECO:0000256" key="3">
    <source>
        <dbReference type="ARBA" id="ARBA00022989"/>
    </source>
</evidence>
<dbReference type="Proteomes" id="UP001311730">
    <property type="component" value="Unassembled WGS sequence"/>
</dbReference>
<dbReference type="InterPro" id="IPR010432">
    <property type="entry name" value="RDD"/>
</dbReference>
<sequence length="246" mass="27778">MSKIQIKTTQNILLAFEPASIAERMGAFAIDFVLIMGYGYLASVIIDLSGYSFFTNPWEFLAISSVLMLPAAFYSLVAESLMQGQTVGKRILKIRVLKIDGYQASFADFFIRWTFALVEVALFMGSIALISIISSKYSQRLGDFAAGTAVITERNKMNISHTILEELSYTYQPLFSQAEVLLFSDQDAQTIKNYLAQALKSKNGQFTIARLADKITEISKREHTSYTQKTEFIQQFLKDYSFYTGR</sequence>
<dbReference type="Pfam" id="PF06271">
    <property type="entry name" value="RDD"/>
    <property type="match status" value="1"/>
</dbReference>
<dbReference type="PANTHER" id="PTHR38480">
    <property type="entry name" value="SLR0254 PROTEIN"/>
    <property type="match status" value="1"/>
</dbReference>
<accession>A0ABU5Z613</accession>